<gene>
    <name evidence="7" type="ORF">ACH5RR_008574</name>
</gene>
<dbReference type="GO" id="GO:0015031">
    <property type="term" value="P:protein transport"/>
    <property type="evidence" value="ECO:0007669"/>
    <property type="project" value="UniProtKB-KW"/>
</dbReference>
<evidence type="ECO:0000313" key="7">
    <source>
        <dbReference type="EMBL" id="KAL3529252.1"/>
    </source>
</evidence>
<keyword evidence="8" id="KW-1185">Reference proteome</keyword>
<dbReference type="PANTHER" id="PTHR12965:SF0">
    <property type="entry name" value="VACUOLAR PROTEIN SORTING-ASSOCIATED PROTEIN 54"/>
    <property type="match status" value="1"/>
</dbReference>
<comment type="similarity">
    <text evidence="2">Belongs to the VPS54 family.</text>
</comment>
<evidence type="ECO:0000256" key="3">
    <source>
        <dbReference type="ARBA" id="ARBA00022448"/>
    </source>
</evidence>
<comment type="subcellular location">
    <subcellularLocation>
        <location evidence="1">Golgi apparatus</location>
        <location evidence="1">trans-Golgi network</location>
    </subcellularLocation>
</comment>
<evidence type="ECO:0000256" key="2">
    <source>
        <dbReference type="ARBA" id="ARBA00009150"/>
    </source>
</evidence>
<keyword evidence="3" id="KW-0813">Transport</keyword>
<dbReference type="Proteomes" id="UP001630127">
    <property type="component" value="Unassembled WGS sequence"/>
</dbReference>
<accession>A0ABD3AEQ3</accession>
<keyword evidence="6" id="KW-0175">Coiled coil</keyword>
<keyword evidence="4" id="KW-0653">Protein transport</keyword>
<dbReference type="AlphaFoldDB" id="A0ABD3AEQ3"/>
<evidence type="ECO:0000313" key="8">
    <source>
        <dbReference type="Proteomes" id="UP001630127"/>
    </source>
</evidence>
<dbReference type="GO" id="GO:0005794">
    <property type="term" value="C:Golgi apparatus"/>
    <property type="evidence" value="ECO:0007669"/>
    <property type="project" value="UniProtKB-SubCell"/>
</dbReference>
<evidence type="ECO:0000256" key="6">
    <source>
        <dbReference type="ARBA" id="ARBA00023054"/>
    </source>
</evidence>
<proteinExistence type="inferred from homology"/>
<protein>
    <submittedName>
        <fullName evidence="7">Uncharacterized protein</fullName>
    </submittedName>
</protein>
<organism evidence="7 8">
    <name type="scientific">Cinchona calisaya</name>
    <dbReference type="NCBI Taxonomy" id="153742"/>
    <lineage>
        <taxon>Eukaryota</taxon>
        <taxon>Viridiplantae</taxon>
        <taxon>Streptophyta</taxon>
        <taxon>Embryophyta</taxon>
        <taxon>Tracheophyta</taxon>
        <taxon>Spermatophyta</taxon>
        <taxon>Magnoliopsida</taxon>
        <taxon>eudicotyledons</taxon>
        <taxon>Gunneridae</taxon>
        <taxon>Pentapetalae</taxon>
        <taxon>asterids</taxon>
        <taxon>lamiids</taxon>
        <taxon>Gentianales</taxon>
        <taxon>Rubiaceae</taxon>
        <taxon>Cinchonoideae</taxon>
        <taxon>Cinchoneae</taxon>
        <taxon>Cinchona</taxon>
    </lineage>
</organism>
<dbReference type="PANTHER" id="PTHR12965">
    <property type="entry name" value="VACUOLAR PROTEIN SORTING 54"/>
    <property type="match status" value="1"/>
</dbReference>
<dbReference type="InterPro" id="IPR039745">
    <property type="entry name" value="Vps54"/>
</dbReference>
<evidence type="ECO:0000256" key="5">
    <source>
        <dbReference type="ARBA" id="ARBA00023034"/>
    </source>
</evidence>
<sequence>MYHDTVTADVKAIFKAAVSEWLPFLVASDVQGRGSLLGDKLGSLSRDCFLRLLSAIFIVVQAHLERASEVKKVIEWIMSNRDDHYAANTVAAAIAVGAAAAESTQEMDGNASNLFLYSSQRDDRENREQAHQVCPEIFS</sequence>
<evidence type="ECO:0000256" key="1">
    <source>
        <dbReference type="ARBA" id="ARBA00004601"/>
    </source>
</evidence>
<evidence type="ECO:0000256" key="4">
    <source>
        <dbReference type="ARBA" id="ARBA00022927"/>
    </source>
</evidence>
<name>A0ABD3AEQ3_9GENT</name>
<dbReference type="EMBL" id="JBJUIK010000004">
    <property type="protein sequence ID" value="KAL3529252.1"/>
    <property type="molecule type" value="Genomic_DNA"/>
</dbReference>
<reference evidence="7 8" key="1">
    <citation type="submission" date="2024-11" db="EMBL/GenBank/DDBJ databases">
        <title>A near-complete genome assembly of Cinchona calisaya.</title>
        <authorList>
            <person name="Lian D.C."/>
            <person name="Zhao X.W."/>
            <person name="Wei L."/>
        </authorList>
    </citation>
    <scope>NUCLEOTIDE SEQUENCE [LARGE SCALE GENOMIC DNA]</scope>
    <source>
        <tissue evidence="7">Nenye</tissue>
    </source>
</reference>
<keyword evidence="5" id="KW-0333">Golgi apparatus</keyword>
<comment type="caution">
    <text evidence="7">The sequence shown here is derived from an EMBL/GenBank/DDBJ whole genome shotgun (WGS) entry which is preliminary data.</text>
</comment>